<dbReference type="EMBL" id="CAJRAY010000083">
    <property type="protein sequence ID" value="CAG5091742.1"/>
    <property type="molecule type" value="Genomic_DNA"/>
</dbReference>
<dbReference type="InterPro" id="IPR009351">
    <property type="entry name" value="AlkZ-like"/>
</dbReference>
<evidence type="ECO:0008006" key="3">
    <source>
        <dbReference type="Google" id="ProtNLM"/>
    </source>
</evidence>
<name>A0ABM8V7J1_THEXY</name>
<evidence type="ECO:0000313" key="1">
    <source>
        <dbReference type="EMBL" id="CAG5091742.1"/>
    </source>
</evidence>
<evidence type="ECO:0000313" key="2">
    <source>
        <dbReference type="Proteomes" id="UP000681526"/>
    </source>
</evidence>
<dbReference type="PANTHER" id="PTHR30528:SF0">
    <property type="entry name" value="CYTOPLASMIC PROTEIN"/>
    <property type="match status" value="1"/>
</dbReference>
<organism evidence="1 2">
    <name type="scientific">Thermobacillus xylanilyticus</name>
    <dbReference type="NCBI Taxonomy" id="76633"/>
    <lineage>
        <taxon>Bacteria</taxon>
        <taxon>Bacillati</taxon>
        <taxon>Bacillota</taxon>
        <taxon>Bacilli</taxon>
        <taxon>Bacillales</taxon>
        <taxon>Paenibacillaceae</taxon>
        <taxon>Thermobacillus</taxon>
    </lineage>
</organism>
<gene>
    <name evidence="1" type="primary">txxe 3460</name>
    <name evidence="1" type="ORF">TXXE_16260</name>
</gene>
<reference evidence="1 2" key="1">
    <citation type="submission" date="2021-04" db="EMBL/GenBank/DDBJ databases">
        <authorList>
            <person name="Rakotoarivonina H."/>
        </authorList>
    </citation>
    <scope>NUCLEOTIDE SEQUENCE [LARGE SCALE GENOMIC DNA]</scope>
    <source>
        <strain evidence="1 2">XE</strain>
    </source>
</reference>
<dbReference type="RefSeq" id="WP_213485770.1">
    <property type="nucleotide sequence ID" value="NZ_CAJRAY010000083.1"/>
</dbReference>
<dbReference type="Pfam" id="PF06224">
    <property type="entry name" value="AlkZ-like"/>
    <property type="match status" value="1"/>
</dbReference>
<keyword evidence="2" id="KW-1185">Reference proteome</keyword>
<accession>A0ABM8V7J1</accession>
<dbReference type="PANTHER" id="PTHR30528">
    <property type="entry name" value="CYTOPLASMIC PROTEIN"/>
    <property type="match status" value="1"/>
</dbReference>
<sequence>MERVITRRQAGQFLLVRHGLAGEWRYEGKEGAMAWLRMVRCLQFDPLNVVGYNPHLVLQSRIRGYRPEMLDELLYQDRLLFDGWDKNMSILLTEDWPCFARRRQTARARLLQNPKIAELAPLVIRRLEERGPLSSADLEFHEKIDWPWAPARLSRAVLESLFFAGEVIIHHKEGARKIYDLSRRHLPADVLDADDPNPTEDEHHDWHVLRRIGAIGMLWNKSGDAWLGIAGMKSGQRTASFERLHQSGRICKVIVEGLEKHPLYVKAEDVPLLDEVIRSGTGGPDRASMLAPLDNLLWDRRLILELFGFDYRWEVYKPAAERRYGYYVLPVVYGDRFIGRIEPVLDRSRRRLIIRGWWPETGVEPADDLRNSLADCIRRFTAFTGADLAQLDETAATAADMRKWLQI</sequence>
<proteinExistence type="predicted"/>
<comment type="caution">
    <text evidence="1">The sequence shown here is derived from an EMBL/GenBank/DDBJ whole genome shotgun (WGS) entry which is preliminary data.</text>
</comment>
<protein>
    <recommendedName>
        <fullName evidence="3">Winged helix-turn-helix domain-containing protein</fullName>
    </recommendedName>
</protein>
<dbReference type="Proteomes" id="UP000681526">
    <property type="component" value="Unassembled WGS sequence"/>
</dbReference>